<evidence type="ECO:0000313" key="10">
    <source>
        <dbReference type="Proteomes" id="UP000199656"/>
    </source>
</evidence>
<dbReference type="EMBL" id="FNRL01000009">
    <property type="protein sequence ID" value="SEA52572.1"/>
    <property type="molecule type" value="Genomic_DNA"/>
</dbReference>
<dbReference type="GO" id="GO:0004252">
    <property type="term" value="F:serine-type endopeptidase activity"/>
    <property type="evidence" value="ECO:0007669"/>
    <property type="project" value="InterPro"/>
</dbReference>
<reference evidence="10" key="1">
    <citation type="submission" date="2016-10" db="EMBL/GenBank/DDBJ databases">
        <authorList>
            <person name="Varghese N."/>
            <person name="Submissions S."/>
        </authorList>
    </citation>
    <scope>NUCLEOTIDE SEQUENCE [LARGE SCALE GENOMIC DNA]</scope>
    <source>
        <strain evidence="10">DSM 23920</strain>
    </source>
</reference>
<keyword evidence="10" id="KW-1185">Reference proteome</keyword>
<feature type="domain" description="Peptidase S26" evidence="8">
    <location>
        <begin position="33"/>
        <end position="233"/>
    </location>
</feature>
<evidence type="ECO:0000256" key="5">
    <source>
        <dbReference type="ARBA" id="ARBA00022801"/>
    </source>
</evidence>
<dbReference type="PROSITE" id="PS00761">
    <property type="entry name" value="SPASE_I_3"/>
    <property type="match status" value="1"/>
</dbReference>
<organism evidence="9 10">
    <name type="scientific">Chitinophaga terrae</name>
    <name type="common">ex Kim and Jung 2007</name>
    <dbReference type="NCBI Taxonomy" id="408074"/>
    <lineage>
        <taxon>Bacteria</taxon>
        <taxon>Pseudomonadati</taxon>
        <taxon>Bacteroidota</taxon>
        <taxon>Chitinophagia</taxon>
        <taxon>Chitinophagales</taxon>
        <taxon>Chitinophagaceae</taxon>
        <taxon>Chitinophaga</taxon>
    </lineage>
</organism>
<feature type="active site" evidence="6">
    <location>
        <position position="185"/>
    </location>
</feature>
<dbReference type="PRINTS" id="PR00727">
    <property type="entry name" value="LEADERPTASE"/>
</dbReference>
<dbReference type="PANTHER" id="PTHR43390">
    <property type="entry name" value="SIGNAL PEPTIDASE I"/>
    <property type="match status" value="1"/>
</dbReference>
<dbReference type="InterPro" id="IPR000223">
    <property type="entry name" value="Pept_S26A_signal_pept_1"/>
</dbReference>
<dbReference type="AlphaFoldDB" id="A0A1H4BXK9"/>
<keyword evidence="7" id="KW-1133">Transmembrane helix</keyword>
<evidence type="ECO:0000256" key="1">
    <source>
        <dbReference type="ARBA" id="ARBA00000677"/>
    </source>
</evidence>
<keyword evidence="7" id="KW-0645">Protease</keyword>
<evidence type="ECO:0000256" key="3">
    <source>
        <dbReference type="ARBA" id="ARBA00013208"/>
    </source>
</evidence>
<dbReference type="EC" id="3.4.21.89" evidence="3 7"/>
<comment type="subcellular location">
    <subcellularLocation>
        <location evidence="7">Membrane</location>
        <topology evidence="7">Single-pass type II membrane protein</topology>
    </subcellularLocation>
</comment>
<sequence length="408" mass="47783">MIQNSFYMSLLFSAKPGVEDHTEQNKKKKSWVREWTEAVVFAVVVGTLIRTFIFEAFVIPSESMERTILVNDFVFVSKLSYGPRIPMTPLAVPFTNHTMPFTKRVQPFSTSVQWPYKRLPGFSKIRRNDVIVFNYPMGDTVVMNKHFGEEDYYFWARADKGYEAMRENFLPPQYRPVDKRETLIKRCVGLPGDTVYSIQGKLFVNNQPAFEPPAMQAKFTVRMPDKKQVDFAVARRLQFNPQYYLVLDSVTYVYFMTFPQADSLRAMGADVKQWTSDLKNGSIRIFPFKLSDYPWSVDNFGPVYIPKKGVTIPLDTCSLPFYERIICNYEGNTLEKKGDRIYINGHEANTYTFKMNYYWMMGDNRNDSQDSRYWGFVPEDHIMGKAWVIWFSVGEGKIRWNRIFSLIR</sequence>
<dbReference type="Gene3D" id="2.10.109.10">
    <property type="entry name" value="Umud Fragment, subunit A"/>
    <property type="match status" value="2"/>
</dbReference>
<comment type="catalytic activity">
    <reaction evidence="1 7">
        <text>Cleavage of hydrophobic, N-terminal signal or leader sequences from secreted and periplasmic proteins.</text>
        <dbReference type="EC" id="3.4.21.89"/>
    </reaction>
</comment>
<dbReference type="Pfam" id="PF10502">
    <property type="entry name" value="Peptidase_S26"/>
    <property type="match status" value="2"/>
</dbReference>
<dbReference type="GO" id="GO:0009003">
    <property type="term" value="F:signal peptidase activity"/>
    <property type="evidence" value="ECO:0007669"/>
    <property type="project" value="UniProtKB-EC"/>
</dbReference>
<feature type="active site" evidence="6">
    <location>
        <position position="63"/>
    </location>
</feature>
<accession>A0A1H4BXK9</accession>
<gene>
    <name evidence="9" type="ORF">SAMN05660909_02292</name>
</gene>
<dbReference type="GO" id="GO:0016020">
    <property type="term" value="C:membrane"/>
    <property type="evidence" value="ECO:0007669"/>
    <property type="project" value="UniProtKB-SubCell"/>
</dbReference>
<keyword evidence="7" id="KW-0812">Transmembrane</keyword>
<proteinExistence type="inferred from homology"/>
<protein>
    <recommendedName>
        <fullName evidence="4 7">Signal peptidase I</fullName>
        <ecNumber evidence="3 7">3.4.21.89</ecNumber>
    </recommendedName>
</protein>
<feature type="transmembrane region" description="Helical" evidence="7">
    <location>
        <begin position="38"/>
        <end position="59"/>
    </location>
</feature>
<keyword evidence="7" id="KW-0472">Membrane</keyword>
<evidence type="ECO:0000313" key="9">
    <source>
        <dbReference type="EMBL" id="SEA52572.1"/>
    </source>
</evidence>
<dbReference type="InterPro" id="IPR019758">
    <property type="entry name" value="Pept_S26A_signal_pept_1_CS"/>
</dbReference>
<dbReference type="STRING" id="408074.SAMN05660909_02292"/>
<feature type="domain" description="Peptidase S26" evidence="8">
    <location>
        <begin position="355"/>
        <end position="390"/>
    </location>
</feature>
<dbReference type="SUPFAM" id="SSF51306">
    <property type="entry name" value="LexA/Signal peptidase"/>
    <property type="match status" value="1"/>
</dbReference>
<dbReference type="CDD" id="cd06530">
    <property type="entry name" value="S26_SPase_I"/>
    <property type="match status" value="2"/>
</dbReference>
<evidence type="ECO:0000256" key="2">
    <source>
        <dbReference type="ARBA" id="ARBA00009370"/>
    </source>
</evidence>
<name>A0A1H4BXK9_9BACT</name>
<dbReference type="InterPro" id="IPR036286">
    <property type="entry name" value="LexA/Signal_pep-like_sf"/>
</dbReference>
<dbReference type="Proteomes" id="UP000199656">
    <property type="component" value="Unassembled WGS sequence"/>
</dbReference>
<evidence type="ECO:0000256" key="7">
    <source>
        <dbReference type="RuleBase" id="RU362042"/>
    </source>
</evidence>
<dbReference type="NCBIfam" id="TIGR02227">
    <property type="entry name" value="sigpep_I_bact"/>
    <property type="match status" value="2"/>
</dbReference>
<dbReference type="PANTHER" id="PTHR43390:SF1">
    <property type="entry name" value="CHLOROPLAST PROCESSING PEPTIDASE"/>
    <property type="match status" value="1"/>
</dbReference>
<evidence type="ECO:0000256" key="6">
    <source>
        <dbReference type="PIRSR" id="PIRSR600223-1"/>
    </source>
</evidence>
<dbReference type="GO" id="GO:0006465">
    <property type="term" value="P:signal peptide processing"/>
    <property type="evidence" value="ECO:0007669"/>
    <property type="project" value="InterPro"/>
</dbReference>
<evidence type="ECO:0000256" key="4">
    <source>
        <dbReference type="ARBA" id="ARBA00019232"/>
    </source>
</evidence>
<dbReference type="InterPro" id="IPR019533">
    <property type="entry name" value="Peptidase_S26"/>
</dbReference>
<keyword evidence="5 7" id="KW-0378">Hydrolase</keyword>
<evidence type="ECO:0000259" key="8">
    <source>
        <dbReference type="Pfam" id="PF10502"/>
    </source>
</evidence>
<comment type="similarity">
    <text evidence="2 7">Belongs to the peptidase S26 family.</text>
</comment>